<name>A0A183FHM0_HELPZ</name>
<proteinExistence type="predicted"/>
<reference evidence="3" key="1">
    <citation type="submission" date="2019-09" db="UniProtKB">
        <authorList>
            <consortium name="WormBaseParasite"/>
        </authorList>
    </citation>
    <scope>IDENTIFICATION</scope>
</reference>
<protein>
    <submittedName>
        <fullName evidence="3">7TM_GPCR_Srx domain-containing protein</fullName>
    </submittedName>
</protein>
<accession>A0A183FHM0</accession>
<keyword evidence="1" id="KW-1133">Transmembrane helix</keyword>
<evidence type="ECO:0000313" key="2">
    <source>
        <dbReference type="Proteomes" id="UP000050761"/>
    </source>
</evidence>
<keyword evidence="2" id="KW-1185">Reference proteome</keyword>
<sequence length="143" mass="16440">LVPDFPRKLINGLFIFLVKTRTRQNIGAYKHLMVGFAICNILYASAEFISKPVRHARFTRCFLVPLFLSSIRDTSHHFHPFIPDFITRRRYYLFTVFDVASLVFYMGFIAANAGAKMTRKGIDGAPQAVHVDFVPCFDQIILH</sequence>
<dbReference type="AlphaFoldDB" id="A0A183FHM0"/>
<feature type="transmembrane region" description="Helical" evidence="1">
    <location>
        <begin position="91"/>
        <end position="111"/>
    </location>
</feature>
<organism evidence="2 3">
    <name type="scientific">Heligmosomoides polygyrus</name>
    <name type="common">Parasitic roundworm</name>
    <dbReference type="NCBI Taxonomy" id="6339"/>
    <lineage>
        <taxon>Eukaryota</taxon>
        <taxon>Metazoa</taxon>
        <taxon>Ecdysozoa</taxon>
        <taxon>Nematoda</taxon>
        <taxon>Chromadorea</taxon>
        <taxon>Rhabditida</taxon>
        <taxon>Rhabditina</taxon>
        <taxon>Rhabditomorpha</taxon>
        <taxon>Strongyloidea</taxon>
        <taxon>Heligmosomidae</taxon>
        <taxon>Heligmosomoides</taxon>
    </lineage>
</organism>
<keyword evidence="1" id="KW-0812">Transmembrane</keyword>
<dbReference type="InterPro" id="IPR019428">
    <property type="entry name" value="7TM_GPCR_serpentine_rcpt_Str"/>
</dbReference>
<evidence type="ECO:0000256" key="1">
    <source>
        <dbReference type="SAM" id="Phobius"/>
    </source>
</evidence>
<keyword evidence="1" id="KW-0472">Membrane</keyword>
<dbReference type="WBParaSite" id="HPBE_0000629001-mRNA-1">
    <property type="protein sequence ID" value="HPBE_0000629001-mRNA-1"/>
    <property type="gene ID" value="HPBE_0000629001"/>
</dbReference>
<dbReference type="Pfam" id="PF10326">
    <property type="entry name" value="7TM_GPCR_Str"/>
    <property type="match status" value="1"/>
</dbReference>
<evidence type="ECO:0000313" key="3">
    <source>
        <dbReference type="WBParaSite" id="HPBE_0000629001-mRNA-1"/>
    </source>
</evidence>
<dbReference type="Proteomes" id="UP000050761">
    <property type="component" value="Unassembled WGS sequence"/>
</dbReference>